<gene>
    <name evidence="1" type="ORF">JMJ77_014233</name>
</gene>
<name>A0A9P7UBT0_9PEZI</name>
<dbReference type="Proteomes" id="UP000699042">
    <property type="component" value="Unassembled WGS sequence"/>
</dbReference>
<proteinExistence type="predicted"/>
<keyword evidence="2" id="KW-1185">Reference proteome</keyword>
<evidence type="ECO:0000313" key="2">
    <source>
        <dbReference type="Proteomes" id="UP000699042"/>
    </source>
</evidence>
<organism evidence="1 2">
    <name type="scientific">Colletotrichum scovillei</name>
    <dbReference type="NCBI Taxonomy" id="1209932"/>
    <lineage>
        <taxon>Eukaryota</taxon>
        <taxon>Fungi</taxon>
        <taxon>Dikarya</taxon>
        <taxon>Ascomycota</taxon>
        <taxon>Pezizomycotina</taxon>
        <taxon>Sordariomycetes</taxon>
        <taxon>Hypocreomycetidae</taxon>
        <taxon>Glomerellales</taxon>
        <taxon>Glomerellaceae</taxon>
        <taxon>Colletotrichum</taxon>
        <taxon>Colletotrichum acutatum species complex</taxon>
    </lineage>
</organism>
<protein>
    <submittedName>
        <fullName evidence="1">Uncharacterized protein</fullName>
    </submittedName>
</protein>
<evidence type="ECO:0000313" key="1">
    <source>
        <dbReference type="EMBL" id="KAG7048596.1"/>
    </source>
</evidence>
<dbReference type="EMBL" id="JAESDN010000006">
    <property type="protein sequence ID" value="KAG7048596.1"/>
    <property type="molecule type" value="Genomic_DNA"/>
</dbReference>
<dbReference type="AlphaFoldDB" id="A0A9P7UBT0"/>
<accession>A0A9P7UBT0</accession>
<reference evidence="1" key="1">
    <citation type="submission" date="2021-05" db="EMBL/GenBank/DDBJ databases">
        <title>Comparative genomics of three Colletotrichum scovillei strains and genetic complementation revealed genes involved fungal growth and virulence on chili pepper.</title>
        <authorList>
            <person name="Hsieh D.-K."/>
            <person name="Chuang S.-C."/>
            <person name="Chen C.-Y."/>
            <person name="Chao Y.-T."/>
            <person name="Lu M.-Y.J."/>
            <person name="Lee M.-H."/>
            <person name="Shih M.-C."/>
        </authorList>
    </citation>
    <scope>NUCLEOTIDE SEQUENCE</scope>
    <source>
        <strain evidence="1">Coll-153</strain>
    </source>
</reference>
<sequence length="177" mass="19287">MATLSQGCSGFTNGESADAIRSRFVWRRAVRQDGNSPTPLQQTCPARHTSAQREIADNGKLCFRKWIEGRGIPASGPKSPGSGHDTAGTIALVFSGQADNSSLNTGSSQRHEKIVHRNKHPLRIGLPKCCPLQLECTRVPRHSGTWLETSPLCPSSRPSLQFSPTDALIFRVSQTLR</sequence>
<comment type="caution">
    <text evidence="1">The sequence shown here is derived from an EMBL/GenBank/DDBJ whole genome shotgun (WGS) entry which is preliminary data.</text>
</comment>